<keyword evidence="3" id="KW-1185">Reference proteome</keyword>
<dbReference type="AlphaFoldDB" id="A0AA89BG21"/>
<keyword evidence="1" id="KW-0472">Membrane</keyword>
<proteinExistence type="predicted"/>
<feature type="transmembrane region" description="Helical" evidence="1">
    <location>
        <begin position="164"/>
        <end position="183"/>
    </location>
</feature>
<sequence>MAFRSPASELLFTSFSRSLSRLRGTSTFATSTLPKMKSYAPASDLSHPEDTKQRAGDFMPVYVAVGMVLLSVSIGTYTALHHLRHSPNVHVRKSRREIMPELYDPDRTVKEGDEFIKKSFFRKVAHVQDFNLKDPVMPDPIRGDALARICGLAMALPSRLKGDLVPVCVAVGMIVVSTSLGLYTAMHQLRRAPDVLVRKSKRETLPEVVEPEHVVDQVEKFITKSFFRKVGHLQDTDLRHRFIPDPSHRDILARTGSENSLQRGMGSLGKRERLVERLAGYEGVTKLARSDGIGENLLEMVGDVRGFVRENEKVWHVGEGKIGVLEERD</sequence>
<reference evidence="2" key="1">
    <citation type="submission" date="2022-12" db="EMBL/GenBank/DDBJ databases">
        <title>Draft genome assemblies for two species of Escallonia (Escalloniales).</title>
        <authorList>
            <person name="Chanderbali A."/>
            <person name="Dervinis C."/>
            <person name="Anghel I."/>
            <person name="Soltis D."/>
            <person name="Soltis P."/>
            <person name="Zapata F."/>
        </authorList>
    </citation>
    <scope>NUCLEOTIDE SEQUENCE</scope>
    <source>
        <strain evidence="2">UCBG64.0493</strain>
        <tissue evidence="2">Leaf</tissue>
    </source>
</reference>
<evidence type="ECO:0000256" key="1">
    <source>
        <dbReference type="SAM" id="Phobius"/>
    </source>
</evidence>
<evidence type="ECO:0000313" key="2">
    <source>
        <dbReference type="EMBL" id="KAK3042464.1"/>
    </source>
</evidence>
<keyword evidence="1" id="KW-1133">Transmembrane helix</keyword>
<dbReference type="Proteomes" id="UP001188597">
    <property type="component" value="Unassembled WGS sequence"/>
</dbReference>
<keyword evidence="1" id="KW-0812">Transmembrane</keyword>
<protein>
    <submittedName>
        <fullName evidence="2">Uncharacterized protein</fullName>
    </submittedName>
</protein>
<dbReference type="EMBL" id="JAVXUP010000019">
    <property type="protein sequence ID" value="KAK3042464.1"/>
    <property type="molecule type" value="Genomic_DNA"/>
</dbReference>
<accession>A0AA89BG21</accession>
<feature type="transmembrane region" description="Helical" evidence="1">
    <location>
        <begin position="61"/>
        <end position="80"/>
    </location>
</feature>
<gene>
    <name evidence="2" type="ORF">RJ639_000188</name>
</gene>
<dbReference type="PANTHER" id="PTHR33919">
    <property type="entry name" value="OS09G0127700 PROTEIN"/>
    <property type="match status" value="1"/>
</dbReference>
<dbReference type="PANTHER" id="PTHR33919:SF11">
    <property type="entry name" value="EXPRESSED PROTEIN"/>
    <property type="match status" value="1"/>
</dbReference>
<name>A0AA89BG21_9ASTE</name>
<evidence type="ECO:0000313" key="3">
    <source>
        <dbReference type="Proteomes" id="UP001188597"/>
    </source>
</evidence>
<organism evidence="2 3">
    <name type="scientific">Escallonia herrerae</name>
    <dbReference type="NCBI Taxonomy" id="1293975"/>
    <lineage>
        <taxon>Eukaryota</taxon>
        <taxon>Viridiplantae</taxon>
        <taxon>Streptophyta</taxon>
        <taxon>Embryophyta</taxon>
        <taxon>Tracheophyta</taxon>
        <taxon>Spermatophyta</taxon>
        <taxon>Magnoliopsida</taxon>
        <taxon>eudicotyledons</taxon>
        <taxon>Gunneridae</taxon>
        <taxon>Pentapetalae</taxon>
        <taxon>asterids</taxon>
        <taxon>campanulids</taxon>
        <taxon>Escalloniales</taxon>
        <taxon>Escalloniaceae</taxon>
        <taxon>Escallonia</taxon>
    </lineage>
</organism>
<comment type="caution">
    <text evidence="2">The sequence shown here is derived from an EMBL/GenBank/DDBJ whole genome shotgun (WGS) entry which is preliminary data.</text>
</comment>